<name>A0AAV4SMU2_9ARAC</name>
<proteinExistence type="predicted"/>
<keyword evidence="2" id="KW-1185">Reference proteome</keyword>
<dbReference type="Proteomes" id="UP001054837">
    <property type="component" value="Unassembled WGS sequence"/>
</dbReference>
<comment type="caution">
    <text evidence="1">The sequence shown here is derived from an EMBL/GenBank/DDBJ whole genome shotgun (WGS) entry which is preliminary data.</text>
</comment>
<protein>
    <recommendedName>
        <fullName evidence="3">Ribosomal protein S14</fullName>
    </recommendedName>
</protein>
<evidence type="ECO:0008006" key="3">
    <source>
        <dbReference type="Google" id="ProtNLM"/>
    </source>
</evidence>
<dbReference type="AlphaFoldDB" id="A0AAV4SMU2"/>
<dbReference type="EMBL" id="BPLQ01007986">
    <property type="protein sequence ID" value="GIY33785.1"/>
    <property type="molecule type" value="Genomic_DNA"/>
</dbReference>
<gene>
    <name evidence="1" type="ORF">CDAR_587411</name>
</gene>
<reference evidence="1 2" key="1">
    <citation type="submission" date="2021-06" db="EMBL/GenBank/DDBJ databases">
        <title>Caerostris darwini draft genome.</title>
        <authorList>
            <person name="Kono N."/>
            <person name="Arakawa K."/>
        </authorList>
    </citation>
    <scope>NUCLEOTIDE SEQUENCE [LARGE SCALE GENOMIC DNA]</scope>
</reference>
<evidence type="ECO:0000313" key="1">
    <source>
        <dbReference type="EMBL" id="GIY33785.1"/>
    </source>
</evidence>
<evidence type="ECO:0000313" key="2">
    <source>
        <dbReference type="Proteomes" id="UP001054837"/>
    </source>
</evidence>
<organism evidence="1 2">
    <name type="scientific">Caerostris darwini</name>
    <dbReference type="NCBI Taxonomy" id="1538125"/>
    <lineage>
        <taxon>Eukaryota</taxon>
        <taxon>Metazoa</taxon>
        <taxon>Ecdysozoa</taxon>
        <taxon>Arthropoda</taxon>
        <taxon>Chelicerata</taxon>
        <taxon>Arachnida</taxon>
        <taxon>Araneae</taxon>
        <taxon>Araneomorphae</taxon>
        <taxon>Entelegynae</taxon>
        <taxon>Araneoidea</taxon>
        <taxon>Araneidae</taxon>
        <taxon>Caerostris</taxon>
    </lineage>
</organism>
<accession>A0AAV4SMU2</accession>
<sequence length="91" mass="10335">MDSIRYRNIFFIYSTNPANKITTSLSRLPSCHESSSKRFNPSSLCGNYVSLRYSYAILGDGKKCLRFTDLKRAQQAAKVSHHDDGVVGWWA</sequence>